<feature type="chain" id="PRO_5046969030" evidence="1">
    <location>
        <begin position="18"/>
        <end position="203"/>
    </location>
</feature>
<dbReference type="InterPro" id="IPR029058">
    <property type="entry name" value="AB_hydrolase_fold"/>
</dbReference>
<dbReference type="InterPro" id="IPR010662">
    <property type="entry name" value="RBBP9/YdeN"/>
</dbReference>
<accession>A0ABQ6MPG1</accession>
<comment type="caution">
    <text evidence="2">The sequence shown here is derived from an EMBL/GenBank/DDBJ whole genome shotgun (WGS) entry which is preliminary data.</text>
</comment>
<feature type="signal peptide" evidence="1">
    <location>
        <begin position="1"/>
        <end position="17"/>
    </location>
</feature>
<name>A0ABQ6MPG1_9STRA</name>
<evidence type="ECO:0000313" key="2">
    <source>
        <dbReference type="EMBL" id="GMI29535.1"/>
    </source>
</evidence>
<organism evidence="2 3">
    <name type="scientific">Tetraparma gracilis</name>
    <dbReference type="NCBI Taxonomy" id="2962635"/>
    <lineage>
        <taxon>Eukaryota</taxon>
        <taxon>Sar</taxon>
        <taxon>Stramenopiles</taxon>
        <taxon>Ochrophyta</taxon>
        <taxon>Bolidophyceae</taxon>
        <taxon>Parmales</taxon>
        <taxon>Triparmaceae</taxon>
        <taxon>Tetraparma</taxon>
    </lineage>
</organism>
<dbReference type="Gene3D" id="3.40.50.1820">
    <property type="entry name" value="alpha/beta hydrolase"/>
    <property type="match status" value="1"/>
</dbReference>
<sequence length="203" mass="20398">MFSRNFLGAAALASAAALAFLPRPLREAAAADALRLCSSLLGGPGPSPAEPATPPAAGAAPARQRLVFLPLLSTGYFRELAGGLGGGTHLPPLAGAAAIGKAVAASSAPCVLIAHSCSCAPLLEFLQDPESPTSAVAGVVLISPVPASYVPAFVGKLLGPPLASAVSRLLPNLYAHLDLEEAFDVDPKTVSVWKQATRLFGGS</sequence>
<proteinExistence type="predicted"/>
<keyword evidence="3" id="KW-1185">Reference proteome</keyword>
<evidence type="ECO:0000313" key="3">
    <source>
        <dbReference type="Proteomes" id="UP001165060"/>
    </source>
</evidence>
<reference evidence="2 3" key="1">
    <citation type="journal article" date="2023" name="Commun. Biol.">
        <title>Genome analysis of Parmales, the sister group of diatoms, reveals the evolutionary specialization of diatoms from phago-mixotrophs to photoautotrophs.</title>
        <authorList>
            <person name="Ban H."/>
            <person name="Sato S."/>
            <person name="Yoshikawa S."/>
            <person name="Yamada K."/>
            <person name="Nakamura Y."/>
            <person name="Ichinomiya M."/>
            <person name="Sato N."/>
            <person name="Blanc-Mathieu R."/>
            <person name="Endo H."/>
            <person name="Kuwata A."/>
            <person name="Ogata H."/>
        </authorList>
    </citation>
    <scope>NUCLEOTIDE SEQUENCE [LARGE SCALE GENOMIC DNA]</scope>
</reference>
<evidence type="ECO:0000256" key="1">
    <source>
        <dbReference type="SAM" id="SignalP"/>
    </source>
</evidence>
<dbReference type="Pfam" id="PF06821">
    <property type="entry name" value="Ser_hydrolase"/>
    <property type="match status" value="1"/>
</dbReference>
<gene>
    <name evidence="2" type="ORF">TeGR_g250</name>
</gene>
<protein>
    <submittedName>
        <fullName evidence="2">Uncharacterized protein</fullName>
    </submittedName>
</protein>
<keyword evidence="1" id="KW-0732">Signal</keyword>
<dbReference type="Proteomes" id="UP001165060">
    <property type="component" value="Unassembled WGS sequence"/>
</dbReference>
<dbReference type="EMBL" id="BRYB01001606">
    <property type="protein sequence ID" value="GMI29535.1"/>
    <property type="molecule type" value="Genomic_DNA"/>
</dbReference>